<dbReference type="AlphaFoldDB" id="A0AAF0UXA5"/>
<gene>
    <name evidence="1" type="ORF">MTR67_047145</name>
</gene>
<organism evidence="1 2">
    <name type="scientific">Solanum verrucosum</name>
    <dbReference type="NCBI Taxonomy" id="315347"/>
    <lineage>
        <taxon>Eukaryota</taxon>
        <taxon>Viridiplantae</taxon>
        <taxon>Streptophyta</taxon>
        <taxon>Embryophyta</taxon>
        <taxon>Tracheophyta</taxon>
        <taxon>Spermatophyta</taxon>
        <taxon>Magnoliopsida</taxon>
        <taxon>eudicotyledons</taxon>
        <taxon>Gunneridae</taxon>
        <taxon>Pentapetalae</taxon>
        <taxon>asterids</taxon>
        <taxon>lamiids</taxon>
        <taxon>Solanales</taxon>
        <taxon>Solanaceae</taxon>
        <taxon>Solanoideae</taxon>
        <taxon>Solaneae</taxon>
        <taxon>Solanum</taxon>
    </lineage>
</organism>
<name>A0AAF0UXA5_SOLVR</name>
<evidence type="ECO:0000313" key="2">
    <source>
        <dbReference type="Proteomes" id="UP001234989"/>
    </source>
</evidence>
<accession>A0AAF0UXA5</accession>
<reference evidence="1" key="1">
    <citation type="submission" date="2023-08" db="EMBL/GenBank/DDBJ databases">
        <title>A de novo genome assembly of Solanum verrucosum Schlechtendal, a Mexican diploid species geographically isolated from the other diploid A-genome species in potato relatives.</title>
        <authorList>
            <person name="Hosaka K."/>
        </authorList>
    </citation>
    <scope>NUCLEOTIDE SEQUENCE</scope>
    <source>
        <tissue evidence="1">Young leaves</tissue>
    </source>
</reference>
<protein>
    <submittedName>
        <fullName evidence="1">Uncharacterized protein</fullName>
    </submittedName>
</protein>
<keyword evidence="2" id="KW-1185">Reference proteome</keyword>
<proteinExistence type="predicted"/>
<sequence>MMEDVPTSLPNQVMGDEKRTFEVLLHMGGHLFNVSIRKGSVIFEVVLDIGADVGNGSLGNKKTMDDS</sequence>
<dbReference type="Proteomes" id="UP001234989">
    <property type="component" value="Chromosome 11"/>
</dbReference>
<evidence type="ECO:0000313" key="1">
    <source>
        <dbReference type="EMBL" id="WMV53760.1"/>
    </source>
</evidence>
<dbReference type="EMBL" id="CP133622">
    <property type="protein sequence ID" value="WMV53760.1"/>
    <property type="molecule type" value="Genomic_DNA"/>
</dbReference>